<keyword evidence="1" id="KW-0378">Hydrolase</keyword>
<dbReference type="InterPro" id="IPR000086">
    <property type="entry name" value="NUDIX_hydrolase_dom"/>
</dbReference>
<feature type="binding site" evidence="2">
    <location>
        <position position="36"/>
    </location>
    <ligand>
        <name>substrate</name>
    </ligand>
</feature>
<dbReference type="PANTHER" id="PTHR43736">
    <property type="entry name" value="ADP-RIBOSE PYROPHOSPHATASE"/>
    <property type="match status" value="1"/>
</dbReference>
<dbReference type="RefSeq" id="WP_189403377.1">
    <property type="nucleotide sequence ID" value="NZ_BMXP01000001.1"/>
</dbReference>
<evidence type="ECO:0000259" key="4">
    <source>
        <dbReference type="PROSITE" id="PS51462"/>
    </source>
</evidence>
<feature type="binding site" evidence="2">
    <location>
        <position position="4"/>
    </location>
    <ligand>
        <name>substrate</name>
    </ligand>
</feature>
<reference evidence="5" key="2">
    <citation type="submission" date="2020-09" db="EMBL/GenBank/DDBJ databases">
        <authorList>
            <person name="Sun Q."/>
            <person name="Kim S."/>
        </authorList>
    </citation>
    <scope>NUCLEOTIDE SEQUENCE</scope>
    <source>
        <strain evidence="5">KCTC 22164</strain>
    </source>
</reference>
<evidence type="ECO:0000256" key="3">
    <source>
        <dbReference type="PIRSR" id="PIRSR603564-2"/>
    </source>
</evidence>
<dbReference type="AlphaFoldDB" id="A0A918JCL0"/>
<comment type="cofactor">
    <cofactor evidence="3">
        <name>Mg(2+)</name>
        <dbReference type="ChEBI" id="CHEBI:18420"/>
    </cofactor>
    <text evidence="3">Binds 1 Mg(2+) ion per subunit.</text>
</comment>
<dbReference type="Gene3D" id="3.90.79.10">
    <property type="entry name" value="Nucleoside Triphosphate Pyrophosphohydrolase"/>
    <property type="match status" value="1"/>
</dbReference>
<dbReference type="GO" id="GO:0046656">
    <property type="term" value="P:folic acid biosynthetic process"/>
    <property type="evidence" value="ECO:0007669"/>
    <property type="project" value="InterPro"/>
</dbReference>
<dbReference type="PRINTS" id="PR01404">
    <property type="entry name" value="NPPPHYDRLASE"/>
</dbReference>
<dbReference type="GO" id="GO:0046872">
    <property type="term" value="F:metal ion binding"/>
    <property type="evidence" value="ECO:0007669"/>
    <property type="project" value="UniProtKB-KW"/>
</dbReference>
<dbReference type="InterPro" id="IPR003564">
    <property type="entry name" value="DHNTPase"/>
</dbReference>
<feature type="binding site" evidence="3">
    <location>
        <position position="113"/>
    </location>
    <ligand>
        <name>Mg(2+)</name>
        <dbReference type="ChEBI" id="CHEBI:18420"/>
    </ligand>
</feature>
<keyword evidence="6" id="KW-1185">Reference proteome</keyword>
<dbReference type="EMBL" id="BMXP01000001">
    <property type="protein sequence ID" value="GGW74828.1"/>
    <property type="molecule type" value="Genomic_DNA"/>
</dbReference>
<feature type="binding site" evidence="3">
    <location>
        <position position="56"/>
    </location>
    <ligand>
        <name>Mg(2+)</name>
        <dbReference type="ChEBI" id="CHEBI:18420"/>
    </ligand>
</feature>
<feature type="domain" description="Nudix hydrolase" evidence="4">
    <location>
        <begin position="4"/>
        <end position="142"/>
    </location>
</feature>
<dbReference type="CDD" id="cd04664">
    <property type="entry name" value="NUDIX_DHNTPase_like"/>
    <property type="match status" value="1"/>
</dbReference>
<feature type="binding site" evidence="2">
    <location>
        <position position="25"/>
    </location>
    <ligand>
        <name>substrate</name>
    </ligand>
</feature>
<comment type="caution">
    <text evidence="5">The sequence shown here is derived from an EMBL/GenBank/DDBJ whole genome shotgun (WGS) entry which is preliminary data.</text>
</comment>
<proteinExistence type="predicted"/>
<keyword evidence="3" id="KW-0479">Metal-binding</keyword>
<dbReference type="SUPFAM" id="SSF55811">
    <property type="entry name" value="Nudix"/>
    <property type="match status" value="1"/>
</dbReference>
<dbReference type="NCBIfam" id="NF006961">
    <property type="entry name" value="PRK09438.1"/>
    <property type="match status" value="1"/>
</dbReference>
<sequence length="146" mass="16758">MSYKKPESVLVVLFDKHHRVLILQRQDDANFWQSVTGALEAGEQPIDAAYREVAEETGLILSPDACPIEDCACINRYEIRPRWQHRYPPGTTHNTEHVFRACIDSRLPLQLTEHLHAEWVSKDEALTRLWSPSNREAVAKFVGVPQ</sequence>
<feature type="binding site" evidence="2">
    <location>
        <position position="131"/>
    </location>
    <ligand>
        <name>substrate</name>
    </ligand>
</feature>
<evidence type="ECO:0000313" key="6">
    <source>
        <dbReference type="Proteomes" id="UP000631300"/>
    </source>
</evidence>
<dbReference type="PROSITE" id="PS51462">
    <property type="entry name" value="NUDIX"/>
    <property type="match status" value="1"/>
</dbReference>
<protein>
    <submittedName>
        <fullName evidence="5">NUDIX pyrophosphatase</fullName>
    </submittedName>
</protein>
<reference evidence="5" key="1">
    <citation type="journal article" date="2014" name="Int. J. Syst. Evol. Microbiol.">
        <title>Complete genome sequence of Corynebacterium casei LMG S-19264T (=DSM 44701T), isolated from a smear-ripened cheese.</title>
        <authorList>
            <consortium name="US DOE Joint Genome Institute (JGI-PGF)"/>
            <person name="Walter F."/>
            <person name="Albersmeier A."/>
            <person name="Kalinowski J."/>
            <person name="Ruckert C."/>
        </authorList>
    </citation>
    <scope>NUCLEOTIDE SEQUENCE</scope>
    <source>
        <strain evidence="5">KCTC 22164</strain>
    </source>
</reference>
<dbReference type="InterPro" id="IPR020084">
    <property type="entry name" value="NUDIX_hydrolase_CS"/>
</dbReference>
<accession>A0A918JCL0</accession>
<evidence type="ECO:0000256" key="1">
    <source>
        <dbReference type="ARBA" id="ARBA00022801"/>
    </source>
</evidence>
<evidence type="ECO:0000256" key="2">
    <source>
        <dbReference type="PIRSR" id="PIRSR603564-1"/>
    </source>
</evidence>
<dbReference type="Proteomes" id="UP000631300">
    <property type="component" value="Unassembled WGS sequence"/>
</dbReference>
<dbReference type="Pfam" id="PF00293">
    <property type="entry name" value="NUDIX"/>
    <property type="match status" value="1"/>
</dbReference>
<name>A0A918JCL0_9ALTE</name>
<dbReference type="GO" id="GO:0019177">
    <property type="term" value="F:dihydroneopterin triphosphate pyrophosphohydrolase activity"/>
    <property type="evidence" value="ECO:0007669"/>
    <property type="project" value="InterPro"/>
</dbReference>
<keyword evidence="3" id="KW-0460">Magnesium</keyword>
<dbReference type="PANTHER" id="PTHR43736:SF1">
    <property type="entry name" value="DIHYDRONEOPTERIN TRIPHOSPHATE DIPHOSPHATASE"/>
    <property type="match status" value="1"/>
</dbReference>
<evidence type="ECO:0000313" key="5">
    <source>
        <dbReference type="EMBL" id="GGW74828.1"/>
    </source>
</evidence>
<dbReference type="InterPro" id="IPR015797">
    <property type="entry name" value="NUDIX_hydrolase-like_dom_sf"/>
</dbReference>
<organism evidence="5 6">
    <name type="scientific">Alteromonas halophila</name>
    <dbReference type="NCBI Taxonomy" id="516698"/>
    <lineage>
        <taxon>Bacteria</taxon>
        <taxon>Pseudomonadati</taxon>
        <taxon>Pseudomonadota</taxon>
        <taxon>Gammaproteobacteria</taxon>
        <taxon>Alteromonadales</taxon>
        <taxon>Alteromonadaceae</taxon>
        <taxon>Alteromonas/Salinimonas group</taxon>
        <taxon>Alteromonas</taxon>
    </lineage>
</organism>
<gene>
    <name evidence="5" type="primary">ntpA</name>
    <name evidence="5" type="ORF">GCM10007391_03680</name>
</gene>
<dbReference type="PROSITE" id="PS00893">
    <property type="entry name" value="NUDIX_BOX"/>
    <property type="match status" value="1"/>
</dbReference>
<feature type="binding site" evidence="3">
    <location>
        <position position="52"/>
    </location>
    <ligand>
        <name>Mg(2+)</name>
        <dbReference type="ChEBI" id="CHEBI:18420"/>
    </ligand>
</feature>
<dbReference type="GO" id="GO:0008828">
    <property type="term" value="F:dATP diphosphatase activity"/>
    <property type="evidence" value="ECO:0007669"/>
    <property type="project" value="InterPro"/>
</dbReference>